<evidence type="ECO:0000256" key="3">
    <source>
        <dbReference type="ARBA" id="ARBA00022837"/>
    </source>
</evidence>
<evidence type="ECO:0000256" key="2">
    <source>
        <dbReference type="ARBA" id="ARBA00022737"/>
    </source>
</evidence>
<dbReference type="InterPro" id="IPR018247">
    <property type="entry name" value="EF_Hand_1_Ca_BS"/>
</dbReference>
<dbReference type="Pfam" id="PF13499">
    <property type="entry name" value="EF-hand_7"/>
    <property type="match status" value="2"/>
</dbReference>
<feature type="domain" description="EF-hand" evidence="5">
    <location>
        <begin position="52"/>
        <end position="87"/>
    </location>
</feature>
<dbReference type="InterPro" id="IPR011992">
    <property type="entry name" value="EF-hand-dom_pair"/>
</dbReference>
<gene>
    <name evidence="6" type="ORF">CARUB_v10002001mg</name>
</gene>
<proteinExistence type="predicted"/>
<feature type="region of interest" description="Disordered" evidence="4">
    <location>
        <begin position="14"/>
        <end position="42"/>
    </location>
</feature>
<dbReference type="CDD" id="cd00051">
    <property type="entry name" value="EFh"/>
    <property type="match status" value="2"/>
</dbReference>
<dbReference type="GO" id="GO:0005509">
    <property type="term" value="F:calcium ion binding"/>
    <property type="evidence" value="ECO:0007669"/>
    <property type="project" value="InterPro"/>
</dbReference>
<feature type="domain" description="EF-hand" evidence="5">
    <location>
        <begin position="129"/>
        <end position="164"/>
    </location>
</feature>
<dbReference type="SMART" id="SM00054">
    <property type="entry name" value="EFh"/>
    <property type="match status" value="4"/>
</dbReference>
<evidence type="ECO:0000259" key="5">
    <source>
        <dbReference type="PROSITE" id="PS50222"/>
    </source>
</evidence>
<evidence type="ECO:0000313" key="7">
    <source>
        <dbReference type="Proteomes" id="UP000029121"/>
    </source>
</evidence>
<dbReference type="AlphaFoldDB" id="R0GXG5"/>
<organism evidence="6 7">
    <name type="scientific">Capsella rubella</name>
    <dbReference type="NCBI Taxonomy" id="81985"/>
    <lineage>
        <taxon>Eukaryota</taxon>
        <taxon>Viridiplantae</taxon>
        <taxon>Streptophyta</taxon>
        <taxon>Embryophyta</taxon>
        <taxon>Tracheophyta</taxon>
        <taxon>Spermatophyta</taxon>
        <taxon>Magnoliopsida</taxon>
        <taxon>eudicotyledons</taxon>
        <taxon>Gunneridae</taxon>
        <taxon>Pentapetalae</taxon>
        <taxon>rosids</taxon>
        <taxon>malvids</taxon>
        <taxon>Brassicales</taxon>
        <taxon>Brassicaceae</taxon>
        <taxon>Camelineae</taxon>
        <taxon>Capsella</taxon>
    </lineage>
</organism>
<dbReference type="STRING" id="81985.R0GXG5"/>
<dbReference type="InterPro" id="IPR039647">
    <property type="entry name" value="EF_hand_pair_protein_CML-like"/>
</dbReference>
<dbReference type="InterPro" id="IPR002048">
    <property type="entry name" value="EF_hand_dom"/>
</dbReference>
<dbReference type="SUPFAM" id="SSF47473">
    <property type="entry name" value="EF-hand"/>
    <property type="match status" value="1"/>
</dbReference>
<keyword evidence="2" id="KW-0677">Repeat</keyword>
<evidence type="ECO:0000256" key="1">
    <source>
        <dbReference type="ARBA" id="ARBA00022723"/>
    </source>
</evidence>
<feature type="domain" description="EF-hand" evidence="5">
    <location>
        <begin position="89"/>
        <end position="124"/>
    </location>
</feature>
<dbReference type="EMBL" id="KB870810">
    <property type="protein sequence ID" value="EOA21589.1"/>
    <property type="molecule type" value="Genomic_DNA"/>
</dbReference>
<dbReference type="KEGG" id="crb:17883214"/>
<keyword evidence="1" id="KW-0479">Metal-binding</keyword>
<reference evidence="7" key="1">
    <citation type="journal article" date="2013" name="Nat. Genet.">
        <title>The Capsella rubella genome and the genomic consequences of rapid mating system evolution.</title>
        <authorList>
            <person name="Slotte T."/>
            <person name="Hazzouri K.M."/>
            <person name="Agren J.A."/>
            <person name="Koenig D."/>
            <person name="Maumus F."/>
            <person name="Guo Y.L."/>
            <person name="Steige K."/>
            <person name="Platts A.E."/>
            <person name="Escobar J.S."/>
            <person name="Newman L.K."/>
            <person name="Wang W."/>
            <person name="Mandakova T."/>
            <person name="Vello E."/>
            <person name="Smith L.M."/>
            <person name="Henz S.R."/>
            <person name="Steffen J."/>
            <person name="Takuno S."/>
            <person name="Brandvain Y."/>
            <person name="Coop G."/>
            <person name="Andolfatto P."/>
            <person name="Hu T.T."/>
            <person name="Blanchette M."/>
            <person name="Clark R.M."/>
            <person name="Quesneville H."/>
            <person name="Nordborg M."/>
            <person name="Gaut B.S."/>
            <person name="Lysak M.A."/>
            <person name="Jenkins J."/>
            <person name="Grimwood J."/>
            <person name="Chapman J."/>
            <person name="Prochnik S."/>
            <person name="Shu S."/>
            <person name="Rokhsar D."/>
            <person name="Schmutz J."/>
            <person name="Weigel D."/>
            <person name="Wright S.I."/>
        </authorList>
    </citation>
    <scope>NUCLEOTIDE SEQUENCE [LARGE SCALE GENOMIC DNA]</scope>
    <source>
        <strain evidence="7">cv. Monte Gargano</strain>
    </source>
</reference>
<name>R0GXG5_9BRAS</name>
<dbReference type="PROSITE" id="PS00018">
    <property type="entry name" value="EF_HAND_1"/>
    <property type="match status" value="3"/>
</dbReference>
<dbReference type="PROSITE" id="PS50222">
    <property type="entry name" value="EF_HAND_2"/>
    <property type="match status" value="4"/>
</dbReference>
<evidence type="ECO:0000313" key="6">
    <source>
        <dbReference type="EMBL" id="EOA21589.1"/>
    </source>
</evidence>
<dbReference type="eggNOG" id="KOG0027">
    <property type="taxonomic scope" value="Eukaryota"/>
</dbReference>
<dbReference type="OrthoDB" id="26525at2759"/>
<evidence type="ECO:0000256" key="4">
    <source>
        <dbReference type="SAM" id="MobiDB-lite"/>
    </source>
</evidence>
<keyword evidence="7" id="KW-1185">Reference proteome</keyword>
<dbReference type="FunFam" id="1.10.238.10:FF:000001">
    <property type="entry name" value="Calmodulin 1"/>
    <property type="match status" value="1"/>
</dbReference>
<dbReference type="Proteomes" id="UP000029121">
    <property type="component" value="Unassembled WGS sequence"/>
</dbReference>
<accession>R0GXG5</accession>
<dbReference type="Gene3D" id="1.10.238.10">
    <property type="entry name" value="EF-hand"/>
    <property type="match status" value="2"/>
</dbReference>
<feature type="domain" description="EF-hand" evidence="5">
    <location>
        <begin position="167"/>
        <end position="199"/>
    </location>
</feature>
<protein>
    <recommendedName>
        <fullName evidence="5">EF-hand domain-containing protein</fullName>
    </recommendedName>
</protein>
<dbReference type="PANTHER" id="PTHR10891">
    <property type="entry name" value="EF-HAND CALCIUM-BINDING DOMAIN CONTAINING PROTEIN"/>
    <property type="match status" value="1"/>
</dbReference>
<feature type="compositionally biased region" description="Low complexity" evidence="4">
    <location>
        <begin position="21"/>
        <end position="38"/>
    </location>
</feature>
<keyword evidence="3" id="KW-0106">Calcium</keyword>
<sequence length="199" mass="21778">MMKLIKFNPKRFFSSKKPSKVSRSGTSSLGSASSSSSGETKNLCVTTSSPYYSHLELLKAFTLIDKDNDGAVSRHDLEALLTQLGPNPPNKDEINVMLREVDRDGHGTISIDTLATRVVSSVSSDSSHGSSTELKETFELFDSDRNGLISAEELLRVFAAAIGDDRCTLEECSRMIAAVDEDGDGFVSFNEFSRMMDLY</sequence>